<dbReference type="SUPFAM" id="SSF142433">
    <property type="entry name" value="CinA-like"/>
    <property type="match status" value="1"/>
</dbReference>
<evidence type="ECO:0000259" key="2">
    <source>
        <dbReference type="Pfam" id="PF02464"/>
    </source>
</evidence>
<proteinExistence type="predicted"/>
<evidence type="ECO:0000313" key="4">
    <source>
        <dbReference type="Proteomes" id="UP000029857"/>
    </source>
</evidence>
<organism evidence="3 4">
    <name type="scientific">Helicobacter bilis</name>
    <dbReference type="NCBI Taxonomy" id="37372"/>
    <lineage>
        <taxon>Bacteria</taxon>
        <taxon>Pseudomonadati</taxon>
        <taxon>Campylobacterota</taxon>
        <taxon>Epsilonproteobacteria</taxon>
        <taxon>Campylobacterales</taxon>
        <taxon>Helicobacteraceae</taxon>
        <taxon>Helicobacter</taxon>
    </lineage>
</organism>
<dbReference type="NCBIfam" id="TIGR00199">
    <property type="entry name" value="PncC_domain"/>
    <property type="match status" value="1"/>
</dbReference>
<dbReference type="Proteomes" id="UP000029857">
    <property type="component" value="Unassembled WGS sequence"/>
</dbReference>
<dbReference type="InterPro" id="IPR008136">
    <property type="entry name" value="CinA_C"/>
</dbReference>
<feature type="region of interest" description="Disordered" evidence="1">
    <location>
        <begin position="28"/>
        <end position="52"/>
    </location>
</feature>
<dbReference type="Pfam" id="PF02464">
    <property type="entry name" value="CinA"/>
    <property type="match status" value="1"/>
</dbReference>
<reference evidence="3 4" key="1">
    <citation type="journal article" date="2014" name="Genome Announc.">
        <title>Draft genome sequences of eight enterohepatic helicobacter species isolated from both laboratory and wild rodents.</title>
        <authorList>
            <person name="Sheh A."/>
            <person name="Shen Z."/>
            <person name="Fox J.G."/>
        </authorList>
    </citation>
    <scope>NUCLEOTIDE SEQUENCE [LARGE SCALE GENOMIC DNA]</scope>
    <source>
        <strain evidence="3 4">ATCC 49320</strain>
    </source>
</reference>
<dbReference type="EMBL" id="JRPJ02000006">
    <property type="protein sequence ID" value="TLE11435.1"/>
    <property type="molecule type" value="Genomic_DNA"/>
</dbReference>
<gene>
    <name evidence="3" type="ORF">LS79_002905</name>
</gene>
<name>A0A4U8UBM4_9HELI</name>
<feature type="domain" description="CinA C-terminal" evidence="2">
    <location>
        <begin position="172"/>
        <end position="295"/>
    </location>
</feature>
<dbReference type="RefSeq" id="WP_052100009.1">
    <property type="nucleotide sequence ID" value="NZ_CAMCCI010000006.1"/>
</dbReference>
<evidence type="ECO:0000256" key="1">
    <source>
        <dbReference type="SAM" id="MobiDB-lite"/>
    </source>
</evidence>
<dbReference type="InterPro" id="IPR036653">
    <property type="entry name" value="CinA-like_C"/>
</dbReference>
<evidence type="ECO:0000313" key="3">
    <source>
        <dbReference type="EMBL" id="TLE11435.1"/>
    </source>
</evidence>
<sequence>MRKSKSHLPKKRVMKAFSNALKAFNTESSSSENRLGGSISSHHKNKQRDTSLSHCTIKDSNMQTHTIDNNEIYFEIIGFEQSSAMQIISHYAMDCSVSLRLADSVPLHSSLMSENCDKLANKENLAKNSNNALPAILSQEYGIIAQGSTQNLDTFFKILDSLFAERLVKGDIATFVVKKLQQHNYKLCVAESCTGGVLSAMITAINGASSVFKGGITTYSIESKQQILGIKDSVFREHSVYSQACVNAMARGAIDLFQADIAIATSGLATRDDSPNNFLHLPAGMVFTCILIRDRLPINIAYNYLLDANMGGKDSKNPTLYTPHTHIDSRIFVQKMASLQALRLLLSALAS</sequence>
<dbReference type="Gene3D" id="3.90.950.20">
    <property type="entry name" value="CinA-like"/>
    <property type="match status" value="1"/>
</dbReference>
<comment type="caution">
    <text evidence="3">The sequence shown here is derived from an EMBL/GenBank/DDBJ whole genome shotgun (WGS) entry which is preliminary data.</text>
</comment>
<accession>A0A4U8UBM4</accession>
<dbReference type="AlphaFoldDB" id="A0A4U8UBM4"/>
<protein>
    <submittedName>
        <fullName evidence="3">CinA family protein</fullName>
    </submittedName>
</protein>